<proteinExistence type="inferred from homology"/>
<keyword evidence="2" id="KW-0521">NADP</keyword>
<evidence type="ECO:0000259" key="7">
    <source>
        <dbReference type="Pfam" id="PF00248"/>
    </source>
</evidence>
<evidence type="ECO:0000256" key="1">
    <source>
        <dbReference type="ARBA" id="ARBA00007905"/>
    </source>
</evidence>
<reference evidence="8 9" key="1">
    <citation type="submission" date="2020-01" db="EMBL/GenBank/DDBJ databases">
        <authorList>
            <person name="Gupta K D."/>
        </authorList>
    </citation>
    <scope>NUCLEOTIDE SEQUENCE [LARGE SCALE GENOMIC DNA]</scope>
</reference>
<dbReference type="EMBL" id="CACVBS010000038">
    <property type="protein sequence ID" value="CAA7263082.1"/>
    <property type="molecule type" value="Genomic_DNA"/>
</dbReference>
<feature type="site" description="Lowers pKa of active site Tyr" evidence="6">
    <location>
        <position position="95"/>
    </location>
</feature>
<evidence type="ECO:0000256" key="2">
    <source>
        <dbReference type="ARBA" id="ARBA00022857"/>
    </source>
</evidence>
<evidence type="ECO:0000313" key="8">
    <source>
        <dbReference type="EMBL" id="CAA7263082.1"/>
    </source>
</evidence>
<comment type="similarity">
    <text evidence="1">Belongs to the aldo/keto reductase family.</text>
</comment>
<protein>
    <recommendedName>
        <fullName evidence="7">NADP-dependent oxidoreductase domain-containing protein</fullName>
    </recommendedName>
</protein>
<feature type="domain" description="NADP-dependent oxidoreductase" evidence="7">
    <location>
        <begin position="42"/>
        <end position="216"/>
    </location>
</feature>
<evidence type="ECO:0000256" key="4">
    <source>
        <dbReference type="PIRSR" id="PIRSR000097-1"/>
    </source>
</evidence>
<keyword evidence="3" id="KW-0560">Oxidoreductase</keyword>
<dbReference type="InterPro" id="IPR020471">
    <property type="entry name" value="AKR"/>
</dbReference>
<dbReference type="Pfam" id="PF00248">
    <property type="entry name" value="Aldo_ket_red"/>
    <property type="match status" value="1"/>
</dbReference>
<evidence type="ECO:0000256" key="3">
    <source>
        <dbReference type="ARBA" id="ARBA00023002"/>
    </source>
</evidence>
<dbReference type="GO" id="GO:0016616">
    <property type="term" value="F:oxidoreductase activity, acting on the CH-OH group of donors, NAD or NADP as acceptor"/>
    <property type="evidence" value="ECO:0007669"/>
    <property type="project" value="UniProtKB-ARBA"/>
</dbReference>
<dbReference type="Proteomes" id="UP000467700">
    <property type="component" value="Unassembled WGS sequence"/>
</dbReference>
<name>A0A8S0WQP9_CYCAE</name>
<dbReference type="PANTHER" id="PTHR43827">
    <property type="entry name" value="2,5-DIKETO-D-GLUCONIC ACID REDUCTASE"/>
    <property type="match status" value="1"/>
</dbReference>
<organism evidence="8 9">
    <name type="scientific">Cyclocybe aegerita</name>
    <name type="common">Black poplar mushroom</name>
    <name type="synonym">Agrocybe aegerita</name>
    <dbReference type="NCBI Taxonomy" id="1973307"/>
    <lineage>
        <taxon>Eukaryota</taxon>
        <taxon>Fungi</taxon>
        <taxon>Dikarya</taxon>
        <taxon>Basidiomycota</taxon>
        <taxon>Agaricomycotina</taxon>
        <taxon>Agaricomycetes</taxon>
        <taxon>Agaricomycetidae</taxon>
        <taxon>Agaricales</taxon>
        <taxon>Agaricineae</taxon>
        <taxon>Bolbitiaceae</taxon>
        <taxon>Cyclocybe</taxon>
    </lineage>
</organism>
<dbReference type="InterPro" id="IPR036812">
    <property type="entry name" value="NAD(P)_OxRdtase_dom_sf"/>
</dbReference>
<dbReference type="AlphaFoldDB" id="A0A8S0WQP9"/>
<keyword evidence="9" id="KW-1185">Reference proteome</keyword>
<feature type="binding site" evidence="5">
    <location>
        <position position="131"/>
    </location>
    <ligand>
        <name>substrate</name>
    </ligand>
</feature>
<sequence>MTNFQTTSPSDSDPIDSLNMTVPSFDLLDGTKIPWIAWGNGTGQAQKQALRCGELALASGIHHIDTAQLYKTERETIEAIKKSDLNRDQVYITSKLSAGDNDDPVPISEVVQSVKESIERLGTIPDLFLVHNPFVVPPGQLKALWKILEDLKAAGELKSIGVSNFRPQDLEEILDGARYKPVVNQLEYHPYTLVHLQPVLDIQAKHGIVTESYGSLTPILRYPTGGPLKPVLERIAARISKATGKNLDTTVVLLLWIRVQGVVAVTASGNPDRIKSLGEIATLPDLLERNEIEELTNVGKTVHFRFYTEHMEKDFPLPNLPNE</sequence>
<dbReference type="InterPro" id="IPR023210">
    <property type="entry name" value="NADP_OxRdtase_dom"/>
</dbReference>
<accession>A0A8S0WQP9</accession>
<dbReference type="Gene3D" id="3.20.20.100">
    <property type="entry name" value="NADP-dependent oxidoreductase domain"/>
    <property type="match status" value="1"/>
</dbReference>
<evidence type="ECO:0000256" key="6">
    <source>
        <dbReference type="PIRSR" id="PIRSR000097-3"/>
    </source>
</evidence>
<gene>
    <name evidence="8" type="ORF">AAE3_LOCUS5277</name>
</gene>
<comment type="caution">
    <text evidence="8">The sequence shown here is derived from an EMBL/GenBank/DDBJ whole genome shotgun (WGS) entry which is preliminary data.</text>
</comment>
<evidence type="ECO:0000256" key="5">
    <source>
        <dbReference type="PIRSR" id="PIRSR000097-2"/>
    </source>
</evidence>
<dbReference type="PANTHER" id="PTHR43827:SF3">
    <property type="entry name" value="NADP-DEPENDENT OXIDOREDUCTASE DOMAIN-CONTAINING PROTEIN"/>
    <property type="match status" value="1"/>
</dbReference>
<dbReference type="OrthoDB" id="416253at2759"/>
<dbReference type="PRINTS" id="PR00069">
    <property type="entry name" value="ALDKETRDTASE"/>
</dbReference>
<feature type="active site" description="Proton donor" evidence="4">
    <location>
        <position position="70"/>
    </location>
</feature>
<evidence type="ECO:0000313" key="9">
    <source>
        <dbReference type="Proteomes" id="UP000467700"/>
    </source>
</evidence>
<dbReference type="PIRSF" id="PIRSF000097">
    <property type="entry name" value="AKR"/>
    <property type="match status" value="1"/>
</dbReference>
<dbReference type="SUPFAM" id="SSF51430">
    <property type="entry name" value="NAD(P)-linked oxidoreductase"/>
    <property type="match status" value="1"/>
</dbReference>